<dbReference type="PANTHER" id="PTHR21027:SF1">
    <property type="entry name" value="TRNA-SPLICING ENDONUCLEASE SUBUNIT SEN54"/>
    <property type="match status" value="1"/>
</dbReference>
<dbReference type="Proteomes" id="UP000009328">
    <property type="component" value="Unassembled WGS sequence"/>
</dbReference>
<keyword evidence="5" id="KW-0378">Hydrolase</keyword>
<keyword evidence="5" id="KW-0540">Nuclease</keyword>
<organism evidence="5 6">
    <name type="scientific">Wickerhamomyces ciferrii (strain ATCC 14091 / BCRC 22168 / CBS 111 / JCM 3599 / NBRC 0793 / NRRL Y-1031 F-60-10)</name>
    <name type="common">Yeast</name>
    <name type="synonym">Pichia ciferrii</name>
    <dbReference type="NCBI Taxonomy" id="1206466"/>
    <lineage>
        <taxon>Eukaryota</taxon>
        <taxon>Fungi</taxon>
        <taxon>Dikarya</taxon>
        <taxon>Ascomycota</taxon>
        <taxon>Saccharomycotina</taxon>
        <taxon>Saccharomycetes</taxon>
        <taxon>Phaffomycetales</taxon>
        <taxon>Wickerhamomycetaceae</taxon>
        <taxon>Wickerhamomyces</taxon>
    </lineage>
</organism>
<dbReference type="Pfam" id="PF12928">
    <property type="entry name" value="tRNA_int_end_N2"/>
    <property type="match status" value="1"/>
</dbReference>
<evidence type="ECO:0000259" key="4">
    <source>
        <dbReference type="Pfam" id="PF12928"/>
    </source>
</evidence>
<feature type="region of interest" description="Disordered" evidence="3">
    <location>
        <begin position="366"/>
        <end position="405"/>
    </location>
</feature>
<feature type="domain" description="tRNA-splicing endonuclease subunit Sen54 N-terminal" evidence="4">
    <location>
        <begin position="66"/>
        <end position="133"/>
    </location>
</feature>
<keyword evidence="6" id="KW-1185">Reference proteome</keyword>
<dbReference type="STRING" id="1206466.K0KM78"/>
<dbReference type="EMBL" id="CAIF01000075">
    <property type="protein sequence ID" value="CCH43287.1"/>
    <property type="molecule type" value="Genomic_DNA"/>
</dbReference>
<dbReference type="eggNOG" id="KOG4772">
    <property type="taxonomic scope" value="Eukaryota"/>
</dbReference>
<comment type="similarity">
    <text evidence="1">Belongs to the SEN54 family.</text>
</comment>
<reference evidence="5 6" key="1">
    <citation type="journal article" date="2012" name="Eukaryot. Cell">
        <title>Draft genome sequence of Wickerhamomyces ciferrii NRRL Y-1031 F-60-10.</title>
        <authorList>
            <person name="Schneider J."/>
            <person name="Andrea H."/>
            <person name="Blom J."/>
            <person name="Jaenicke S."/>
            <person name="Ruckert C."/>
            <person name="Schorsch C."/>
            <person name="Szczepanowski R."/>
            <person name="Farwick M."/>
            <person name="Goesmann A."/>
            <person name="Puhler A."/>
            <person name="Schaffer S."/>
            <person name="Tauch A."/>
            <person name="Kohler T."/>
            <person name="Brinkrolf K."/>
        </authorList>
    </citation>
    <scope>NUCLEOTIDE SEQUENCE [LARGE SCALE GENOMIC DNA]</scope>
    <source>
        <strain evidence="6">ATCC 14091 / BCRC 22168 / CBS 111 / JCM 3599 / NBRC 0793 / NRRL Y-1031 F-60-10</strain>
    </source>
</reference>
<keyword evidence="2" id="KW-0819">tRNA processing</keyword>
<dbReference type="InParanoid" id="K0KM78"/>
<proteinExistence type="inferred from homology"/>
<dbReference type="InterPro" id="IPR024336">
    <property type="entry name" value="tRNA_splic_suSen54_N"/>
</dbReference>
<evidence type="ECO:0000256" key="3">
    <source>
        <dbReference type="SAM" id="MobiDB-lite"/>
    </source>
</evidence>
<evidence type="ECO:0000256" key="1">
    <source>
        <dbReference type="ARBA" id="ARBA00005736"/>
    </source>
</evidence>
<keyword evidence="5" id="KW-0255">Endonuclease</keyword>
<dbReference type="InterPro" id="IPR024337">
    <property type="entry name" value="tRNA_splic_suSen54"/>
</dbReference>
<dbReference type="PANTHER" id="PTHR21027">
    <property type="entry name" value="TRNA-SPLICING ENDONUCLEASE SUBUNIT SEN54"/>
    <property type="match status" value="1"/>
</dbReference>
<evidence type="ECO:0000313" key="5">
    <source>
        <dbReference type="EMBL" id="CCH43287.1"/>
    </source>
</evidence>
<dbReference type="GO" id="GO:0000214">
    <property type="term" value="C:tRNA-intron endonuclease complex"/>
    <property type="evidence" value="ECO:0007669"/>
    <property type="project" value="TreeGrafter"/>
</dbReference>
<gene>
    <name evidence="5" type="ORF">BN7_2835</name>
</gene>
<evidence type="ECO:0000256" key="2">
    <source>
        <dbReference type="ARBA" id="ARBA00022694"/>
    </source>
</evidence>
<dbReference type="FunCoup" id="K0KM78">
    <property type="interactions" value="68"/>
</dbReference>
<name>K0KM78_WICCF</name>
<dbReference type="GO" id="GO:0000379">
    <property type="term" value="P:tRNA-type intron splice site recognition and cleavage"/>
    <property type="evidence" value="ECO:0007669"/>
    <property type="project" value="TreeGrafter"/>
</dbReference>
<sequence>MEDEEALLTSTANPDTQIEFEDEIQDWRNLTKIKDTSLPKRGEKDYEPDGTNLQNSVLEESRNSMFDALAGDRSHVVKQHVKAIWISSQKRGLITKPKGSFLQTCGVIDSENKCWLRPEEFCYLAERGSIEPWFEDKDLAMSIEACYAYCFDNDDEIDEYHVYSYLKRHGFIVMKNEEQRIIPKLQTISPMKRVYSQLLKWINYFTLPNLITNLFGHKPYPFFQNLNFTSKKFTSYSQIYNSIKLIPFRSHSTPSTQPQPQSSSTQSKLIPTFNIWKPSPNFSKKSPPLPNFQILVQNVNKYKLPTLKQLHDLINSTNYQNKHHIDSDQSKRLKNGYGFVLIATVDYGIINIVKLSEADFGNENVWYVPGPKPQNKKNNGKNNKNQNNNNNNNNKDKNKDKKGKK</sequence>
<evidence type="ECO:0000313" key="6">
    <source>
        <dbReference type="Proteomes" id="UP000009328"/>
    </source>
</evidence>
<dbReference type="HOGENOM" id="CLU_028449_0_1_1"/>
<feature type="compositionally biased region" description="Low complexity" evidence="3">
    <location>
        <begin position="380"/>
        <end position="393"/>
    </location>
</feature>
<protein>
    <submittedName>
        <fullName evidence="5">tRNA-splicing endonuclease subunit</fullName>
    </submittedName>
</protein>
<comment type="caution">
    <text evidence="5">The sequence shown here is derived from an EMBL/GenBank/DDBJ whole genome shotgun (WGS) entry which is preliminary data.</text>
</comment>
<dbReference type="AlphaFoldDB" id="K0KM78"/>
<dbReference type="GO" id="GO:0004519">
    <property type="term" value="F:endonuclease activity"/>
    <property type="evidence" value="ECO:0007669"/>
    <property type="project" value="UniProtKB-KW"/>
</dbReference>
<accession>K0KM78</accession>